<name>A0A6J7GGT6_9ZZZZ</name>
<feature type="transmembrane region" description="Helical" evidence="1">
    <location>
        <begin position="39"/>
        <end position="57"/>
    </location>
</feature>
<dbReference type="Pfam" id="PF02325">
    <property type="entry name" value="CCB3_YggT"/>
    <property type="match status" value="1"/>
</dbReference>
<feature type="transmembrane region" description="Helical" evidence="1">
    <location>
        <begin position="77"/>
        <end position="97"/>
    </location>
</feature>
<keyword evidence="1" id="KW-0812">Transmembrane</keyword>
<keyword evidence="1" id="KW-0472">Membrane</keyword>
<organism evidence="2">
    <name type="scientific">freshwater metagenome</name>
    <dbReference type="NCBI Taxonomy" id="449393"/>
    <lineage>
        <taxon>unclassified sequences</taxon>
        <taxon>metagenomes</taxon>
        <taxon>ecological metagenomes</taxon>
    </lineage>
</organism>
<accession>A0A6J7GGT6</accession>
<evidence type="ECO:0000256" key="1">
    <source>
        <dbReference type="SAM" id="Phobius"/>
    </source>
</evidence>
<keyword evidence="1" id="KW-1133">Transmembrane helix</keyword>
<reference evidence="2" key="1">
    <citation type="submission" date="2020-05" db="EMBL/GenBank/DDBJ databases">
        <authorList>
            <person name="Chiriac C."/>
            <person name="Salcher M."/>
            <person name="Ghai R."/>
            <person name="Kavagutti S V."/>
        </authorList>
    </citation>
    <scope>NUCLEOTIDE SEQUENCE</scope>
</reference>
<dbReference type="GO" id="GO:0016020">
    <property type="term" value="C:membrane"/>
    <property type="evidence" value="ECO:0007669"/>
    <property type="project" value="InterPro"/>
</dbReference>
<dbReference type="EMBL" id="CAFBMB010000127">
    <property type="protein sequence ID" value="CAB4907571.1"/>
    <property type="molecule type" value="Genomic_DNA"/>
</dbReference>
<dbReference type="InterPro" id="IPR003425">
    <property type="entry name" value="CCB3/YggT"/>
</dbReference>
<evidence type="ECO:0000313" key="2">
    <source>
        <dbReference type="EMBL" id="CAB4907571.1"/>
    </source>
</evidence>
<feature type="transmembrane region" description="Helical" evidence="1">
    <location>
        <begin position="6"/>
        <end position="27"/>
    </location>
</feature>
<gene>
    <name evidence="2" type="ORF">UFOPK3516_01291</name>
</gene>
<sequence length="98" mass="11170">MILHVVTLVVYYFLVAFVIAMWIRFLVDLGRSLRPSWRPRGFWLVFLTIVIGFTDPPLKLTRRVVKPVRLGPVAIDFAWTIVLLVAVVLMYVVSALGA</sequence>
<proteinExistence type="predicted"/>
<dbReference type="AlphaFoldDB" id="A0A6J7GGT6"/>
<protein>
    <submittedName>
        <fullName evidence="2">Unannotated protein</fullName>
    </submittedName>
</protein>